<name>A0ABV7MFX5_9PROT</name>
<accession>A0ABV7MFX5</accession>
<evidence type="ECO:0000313" key="2">
    <source>
        <dbReference type="Proteomes" id="UP001595607"/>
    </source>
</evidence>
<reference evidence="2" key="1">
    <citation type="journal article" date="2019" name="Int. J. Syst. Evol. Microbiol.">
        <title>The Global Catalogue of Microorganisms (GCM) 10K type strain sequencing project: providing services to taxonomists for standard genome sequencing and annotation.</title>
        <authorList>
            <consortium name="The Broad Institute Genomics Platform"/>
            <consortium name="The Broad Institute Genome Sequencing Center for Infectious Disease"/>
            <person name="Wu L."/>
            <person name="Ma J."/>
        </authorList>
    </citation>
    <scope>NUCLEOTIDE SEQUENCE [LARGE SCALE GENOMIC DNA]</scope>
    <source>
        <strain evidence="2">KCTC 22245</strain>
    </source>
</reference>
<keyword evidence="2" id="KW-1185">Reference proteome</keyword>
<dbReference type="Gene3D" id="3.30.2000.30">
    <property type="match status" value="1"/>
</dbReference>
<comment type="caution">
    <text evidence="1">The sequence shown here is derived from an EMBL/GenBank/DDBJ whole genome shotgun (WGS) entry which is preliminary data.</text>
</comment>
<sequence length="142" mass="15800">MSFEAAWSLQTALFDRLSQDAALQALLGNPARIHDAIPSDAVFPLLQIGAGKIAPYSGIEGAIEHTLRFSAFSRWGGRKEGKLIADRVRQLLQNLRLPIDGHVIVQSRMVFEDHLRFRDPDTFQATMRYRIVTIPDSIASAA</sequence>
<protein>
    <submittedName>
        <fullName evidence="1">DUF3168 domain-containing protein</fullName>
    </submittedName>
</protein>
<dbReference type="RefSeq" id="WP_189576158.1">
    <property type="nucleotide sequence ID" value="NZ_BMXU01000002.1"/>
</dbReference>
<dbReference type="Pfam" id="PF11367">
    <property type="entry name" value="Tail_completion_gp17"/>
    <property type="match status" value="1"/>
</dbReference>
<gene>
    <name evidence="1" type="ORF">ACFONP_12320</name>
</gene>
<organism evidence="1 2">
    <name type="scientific">Parvularcula lutaonensis</name>
    <dbReference type="NCBI Taxonomy" id="491923"/>
    <lineage>
        <taxon>Bacteria</taxon>
        <taxon>Pseudomonadati</taxon>
        <taxon>Pseudomonadota</taxon>
        <taxon>Alphaproteobacteria</taxon>
        <taxon>Parvularculales</taxon>
        <taxon>Parvularculaceae</taxon>
        <taxon>Parvularcula</taxon>
    </lineage>
</organism>
<dbReference type="EMBL" id="JBHRVA010000003">
    <property type="protein sequence ID" value="MFC3303514.1"/>
    <property type="molecule type" value="Genomic_DNA"/>
</dbReference>
<dbReference type="Proteomes" id="UP001595607">
    <property type="component" value="Unassembled WGS sequence"/>
</dbReference>
<dbReference type="InterPro" id="IPR021508">
    <property type="entry name" value="Gp17-like"/>
</dbReference>
<proteinExistence type="predicted"/>
<evidence type="ECO:0000313" key="1">
    <source>
        <dbReference type="EMBL" id="MFC3303514.1"/>
    </source>
</evidence>
<dbReference type="InterPro" id="IPR053745">
    <property type="entry name" value="Viral_Tail_Comp_sf"/>
</dbReference>